<dbReference type="SUPFAM" id="SSF47473">
    <property type="entry name" value="EF-hand"/>
    <property type="match status" value="1"/>
</dbReference>
<reference evidence="7" key="1">
    <citation type="submission" date="2022-10" db="EMBL/GenBank/DDBJ databases">
        <authorList>
            <person name="Chen Y."/>
            <person name="Dougan E. K."/>
            <person name="Chan C."/>
            <person name="Rhodes N."/>
            <person name="Thang M."/>
        </authorList>
    </citation>
    <scope>NUCLEOTIDE SEQUENCE</scope>
</reference>
<feature type="domain" description="EF-hand" evidence="6">
    <location>
        <begin position="81"/>
        <end position="116"/>
    </location>
</feature>
<dbReference type="InterPro" id="IPR018247">
    <property type="entry name" value="EF_Hand_1_Ca_BS"/>
</dbReference>
<evidence type="ECO:0000313" key="9">
    <source>
        <dbReference type="Proteomes" id="UP001152797"/>
    </source>
</evidence>
<evidence type="ECO:0000256" key="5">
    <source>
        <dbReference type="ARBA" id="ARBA00022990"/>
    </source>
</evidence>
<keyword evidence="3" id="KW-0677">Repeat</keyword>
<keyword evidence="5" id="KW-0007">Acetylation</keyword>
<evidence type="ECO:0000259" key="6">
    <source>
        <dbReference type="PROSITE" id="PS50222"/>
    </source>
</evidence>
<dbReference type="Gene3D" id="1.10.238.10">
    <property type="entry name" value="EF-hand"/>
    <property type="match status" value="2"/>
</dbReference>
<evidence type="ECO:0000313" key="7">
    <source>
        <dbReference type="EMBL" id="CAI3999245.1"/>
    </source>
</evidence>
<dbReference type="InterPro" id="IPR002048">
    <property type="entry name" value="EF_hand_dom"/>
</dbReference>
<evidence type="ECO:0000256" key="2">
    <source>
        <dbReference type="ARBA" id="ARBA00022723"/>
    </source>
</evidence>
<dbReference type="EMBL" id="CAMXCT020002602">
    <property type="protein sequence ID" value="CAL1152620.1"/>
    <property type="molecule type" value="Genomic_DNA"/>
</dbReference>
<reference evidence="8" key="2">
    <citation type="submission" date="2024-04" db="EMBL/GenBank/DDBJ databases">
        <authorList>
            <person name="Chen Y."/>
            <person name="Shah S."/>
            <person name="Dougan E. K."/>
            <person name="Thang M."/>
            <person name="Chan C."/>
        </authorList>
    </citation>
    <scope>NUCLEOTIDE SEQUENCE [LARGE SCALE GENOMIC DNA]</scope>
</reference>
<organism evidence="7">
    <name type="scientific">Cladocopium goreaui</name>
    <dbReference type="NCBI Taxonomy" id="2562237"/>
    <lineage>
        <taxon>Eukaryota</taxon>
        <taxon>Sar</taxon>
        <taxon>Alveolata</taxon>
        <taxon>Dinophyceae</taxon>
        <taxon>Suessiales</taxon>
        <taxon>Symbiodiniaceae</taxon>
        <taxon>Cladocopium</taxon>
    </lineage>
</organism>
<feature type="domain" description="EF-hand" evidence="6">
    <location>
        <begin position="44"/>
        <end position="79"/>
    </location>
</feature>
<dbReference type="Proteomes" id="UP001152797">
    <property type="component" value="Unassembled WGS sequence"/>
</dbReference>
<feature type="domain" description="EF-hand" evidence="6">
    <location>
        <begin position="8"/>
        <end position="43"/>
    </location>
</feature>
<dbReference type="OrthoDB" id="26525at2759"/>
<keyword evidence="9" id="KW-1185">Reference proteome</keyword>
<dbReference type="InterPro" id="IPR011992">
    <property type="entry name" value="EF-hand-dom_pair"/>
</dbReference>
<evidence type="ECO:0000256" key="4">
    <source>
        <dbReference type="ARBA" id="ARBA00022837"/>
    </source>
</evidence>
<dbReference type="PANTHER" id="PTHR23048:SF0">
    <property type="entry name" value="CALMODULIN LIKE 3"/>
    <property type="match status" value="1"/>
</dbReference>
<dbReference type="GO" id="GO:0005509">
    <property type="term" value="F:calcium ion binding"/>
    <property type="evidence" value="ECO:0007669"/>
    <property type="project" value="InterPro"/>
</dbReference>
<accession>A0A9P1G650</accession>
<dbReference type="CDD" id="cd00051">
    <property type="entry name" value="EFh"/>
    <property type="match status" value="2"/>
</dbReference>
<dbReference type="AlphaFoldDB" id="A0A9P1G650"/>
<dbReference type="EMBL" id="CAMXCT010002602">
    <property type="protein sequence ID" value="CAI3999245.1"/>
    <property type="molecule type" value="Genomic_DNA"/>
</dbReference>
<dbReference type="SMART" id="SM00054">
    <property type="entry name" value="EFh"/>
    <property type="match status" value="3"/>
</dbReference>
<sequence length="244" mass="27076">MADQLTEEQIAEFKEAFSLFDKDGDGTITTKELGTVMRSLGQNPTEAELQDMINEVDADGNGTIDFPEFLSLMARKMKDTDTEEELIEAFKVFDRDGNGFISAAELRHVMTNLGEKLRPGFQALRPAACVAAFLSIKSPFQQSVNESADKDKVTGKDYFNKGFASDHLTMIQAYVEWRREALRGRGDDFCDEQGLSPETLDMAFMCCWLVGTCGPSKAGDAQFGNCPMQIVCVDAQMNALEMNR</sequence>
<dbReference type="PROSITE" id="PS00018">
    <property type="entry name" value="EF_HAND_1"/>
    <property type="match status" value="3"/>
</dbReference>
<dbReference type="GO" id="GO:0016460">
    <property type="term" value="C:myosin II complex"/>
    <property type="evidence" value="ECO:0007669"/>
    <property type="project" value="TreeGrafter"/>
</dbReference>
<evidence type="ECO:0000256" key="3">
    <source>
        <dbReference type="ARBA" id="ARBA00022737"/>
    </source>
</evidence>
<gene>
    <name evidence="7" type="ORF">C1SCF055_LOCUS25467</name>
</gene>
<keyword evidence="4" id="KW-0106">Calcium</keyword>
<comment type="caution">
    <text evidence="7">The sequence shown here is derived from an EMBL/GenBank/DDBJ whole genome shotgun (WGS) entry which is preliminary data.</text>
</comment>
<dbReference type="EMBL" id="CAMXCT030002602">
    <property type="protein sequence ID" value="CAL4786557.1"/>
    <property type="molecule type" value="Genomic_DNA"/>
</dbReference>
<dbReference type="InterPro" id="IPR050230">
    <property type="entry name" value="CALM/Myosin/TropC-like"/>
</dbReference>
<dbReference type="PANTHER" id="PTHR23048">
    <property type="entry name" value="MYOSIN LIGHT CHAIN 1, 3"/>
    <property type="match status" value="1"/>
</dbReference>
<dbReference type="Pfam" id="PF13405">
    <property type="entry name" value="EF-hand_6"/>
    <property type="match status" value="1"/>
</dbReference>
<dbReference type="Pfam" id="PF13499">
    <property type="entry name" value="EF-hand_7"/>
    <property type="match status" value="1"/>
</dbReference>
<keyword evidence="2" id="KW-0479">Metal-binding</keyword>
<proteinExistence type="predicted"/>
<dbReference type="PROSITE" id="PS50222">
    <property type="entry name" value="EF_HAND_2"/>
    <property type="match status" value="3"/>
</dbReference>
<evidence type="ECO:0000313" key="8">
    <source>
        <dbReference type="EMBL" id="CAL1152620.1"/>
    </source>
</evidence>
<name>A0A9P1G650_9DINO</name>
<protein>
    <recommendedName>
        <fullName evidence="1">Calmodulin</fullName>
    </recommendedName>
</protein>
<dbReference type="FunFam" id="1.10.238.10:FF:000527">
    <property type="entry name" value="Calmodulin-3"/>
    <property type="match status" value="1"/>
</dbReference>
<evidence type="ECO:0000256" key="1">
    <source>
        <dbReference type="ARBA" id="ARBA00020786"/>
    </source>
</evidence>